<dbReference type="InterPro" id="IPR011444">
    <property type="entry name" value="DUF1549"/>
</dbReference>
<comment type="caution">
    <text evidence="7">The sequence shown here is derived from an EMBL/GenBank/DDBJ whole genome shotgun (WGS) entry which is preliminary data.</text>
</comment>
<dbReference type="GO" id="GO:0020037">
    <property type="term" value="F:heme binding"/>
    <property type="evidence" value="ECO:0007669"/>
    <property type="project" value="InterPro"/>
</dbReference>
<keyword evidence="3" id="KW-0732">Signal</keyword>
<evidence type="ECO:0000313" key="8">
    <source>
        <dbReference type="Proteomes" id="UP000324479"/>
    </source>
</evidence>
<evidence type="ECO:0000259" key="5">
    <source>
        <dbReference type="Pfam" id="PF07587"/>
    </source>
</evidence>
<dbReference type="InterPro" id="IPR022655">
    <property type="entry name" value="DUF1553"/>
</dbReference>
<feature type="domain" description="DUF1553" evidence="5">
    <location>
        <begin position="541"/>
        <end position="791"/>
    </location>
</feature>
<name>A0A5M6DHL8_9BACT</name>
<feature type="signal peptide" evidence="3">
    <location>
        <begin position="1"/>
        <end position="40"/>
    </location>
</feature>
<dbReference type="EMBL" id="VWOX01000001">
    <property type="protein sequence ID" value="KAA5547044.1"/>
    <property type="molecule type" value="Genomic_DNA"/>
</dbReference>
<evidence type="ECO:0000256" key="2">
    <source>
        <dbReference type="SAM" id="MobiDB-lite"/>
    </source>
</evidence>
<dbReference type="GO" id="GO:0009055">
    <property type="term" value="F:electron transfer activity"/>
    <property type="evidence" value="ECO:0007669"/>
    <property type="project" value="InterPro"/>
</dbReference>
<protein>
    <submittedName>
        <fullName evidence="7">DUF1553 domain-containing protein</fullName>
    </submittedName>
</protein>
<gene>
    <name evidence="7" type="ORF">FYK55_01095</name>
</gene>
<sequence length="828" mass="93596">MIAVYNESLPRDFRPSPRCCFMKRFLLCVFLAFWTTACVAGSPVELVEAANVILRDHCLDCHGAQEQNGGLRLDGVEQGLGDSGKPAIVPGQPKQSELLARVRSSDSDIRMPPEGESLTTEQIAQLEKWIAAGAPWPNGSVADERTDDPPESEHWSFQPVGAPSPPSVNDTTWPRGAIDGFIQFRREQAGLAVAPDADALTLLRRASYALTGLPPTVAEIDRFQQQVARVGRQRAFAALIDDLLSRPSYGERWGRHWMDWVRYADTAGDNSDYPIPQAYLYRNYIIDSFNQDLPYDQFLTEQLAGDLLPADTAGQRDRQTVATGYLAMARRFGSLVERYPWHLTIEDTIDNVGRTMLGMTLACARCHDHKFDPVSTRDYYGLYGIFASTRYPFPGIELFQTQRDFVPLLNEVDRRSQPSETTDKTKRLVKELESQLAKCERQAVENAQKEKSSDLATQRRLRDELDAMLLKARRAGERLADHLKTLPTVPAAYAVQDAAPTDARVQIKGEPTRPGVTVPRGFPSVLGGQRLTPETASSSSGRLQLARWITSPENPLTARVIVNRVWQRHFGTGLVPTTSDFGTRGQMPTHPELLDWLARDFMDNGWSIKHLHRRIMTSRTYALASQAVADNHSRDPDNALYWRFNRQRMDAESLRDTLMLLAGTLDTTPHTEPHPFPPRKDWAFTQHHPFKDDYESNRRSVYLMTKRLTADPYFQTFDGPDRNVCTSDRDQSVTSLQALYFTNDPLLHHHATQLSSRLLDEIPSADQRAAMAVQMILCRPADDREVTWLLQHVRAAKQRLAERPDAESLAWASLVRSLFRLNEFLYLD</sequence>
<feature type="region of interest" description="Disordered" evidence="2">
    <location>
        <begin position="509"/>
        <end position="537"/>
    </location>
</feature>
<dbReference type="AlphaFoldDB" id="A0A5M6DHL8"/>
<dbReference type="SUPFAM" id="SSF46626">
    <property type="entry name" value="Cytochrome c"/>
    <property type="match status" value="1"/>
</dbReference>
<keyword evidence="8" id="KW-1185">Reference proteome</keyword>
<feature type="region of interest" description="Disordered" evidence="2">
    <location>
        <begin position="135"/>
        <end position="171"/>
    </location>
</feature>
<dbReference type="Pfam" id="PF07587">
    <property type="entry name" value="PSD1"/>
    <property type="match status" value="1"/>
</dbReference>
<feature type="domain" description="Cytochrome C Planctomycete-type" evidence="6">
    <location>
        <begin position="58"/>
        <end position="115"/>
    </location>
</feature>
<dbReference type="InterPro" id="IPR011429">
    <property type="entry name" value="Cyt_c_Planctomycete-type"/>
</dbReference>
<dbReference type="Pfam" id="PF07583">
    <property type="entry name" value="PSCyt2"/>
    <property type="match status" value="1"/>
</dbReference>
<proteinExistence type="predicted"/>
<feature type="coiled-coil region" evidence="1">
    <location>
        <begin position="422"/>
        <end position="449"/>
    </location>
</feature>
<feature type="compositionally biased region" description="Basic and acidic residues" evidence="2">
    <location>
        <begin position="142"/>
        <end position="154"/>
    </location>
</feature>
<dbReference type="Gene3D" id="1.10.760.10">
    <property type="entry name" value="Cytochrome c-like domain"/>
    <property type="match status" value="1"/>
</dbReference>
<evidence type="ECO:0000256" key="3">
    <source>
        <dbReference type="SAM" id="SignalP"/>
    </source>
</evidence>
<keyword evidence="1" id="KW-0175">Coiled coil</keyword>
<dbReference type="PANTHER" id="PTHR35889">
    <property type="entry name" value="CYCLOINULO-OLIGOSACCHARIDE FRUCTANOTRANSFERASE-RELATED"/>
    <property type="match status" value="1"/>
</dbReference>
<dbReference type="InterPro" id="IPR036909">
    <property type="entry name" value="Cyt_c-like_dom_sf"/>
</dbReference>
<evidence type="ECO:0000259" key="6">
    <source>
        <dbReference type="Pfam" id="PF07635"/>
    </source>
</evidence>
<dbReference type="Proteomes" id="UP000324479">
    <property type="component" value="Unassembled WGS sequence"/>
</dbReference>
<dbReference type="PANTHER" id="PTHR35889:SF3">
    <property type="entry name" value="F-BOX DOMAIN-CONTAINING PROTEIN"/>
    <property type="match status" value="1"/>
</dbReference>
<evidence type="ECO:0000259" key="4">
    <source>
        <dbReference type="Pfam" id="PF07583"/>
    </source>
</evidence>
<evidence type="ECO:0000313" key="7">
    <source>
        <dbReference type="EMBL" id="KAA5547044.1"/>
    </source>
</evidence>
<feature type="chain" id="PRO_5024338796" evidence="3">
    <location>
        <begin position="41"/>
        <end position="828"/>
    </location>
</feature>
<organism evidence="7 8">
    <name type="scientific">Roseiconus nitratireducens</name>
    <dbReference type="NCBI Taxonomy" id="2605748"/>
    <lineage>
        <taxon>Bacteria</taxon>
        <taxon>Pseudomonadati</taxon>
        <taxon>Planctomycetota</taxon>
        <taxon>Planctomycetia</taxon>
        <taxon>Pirellulales</taxon>
        <taxon>Pirellulaceae</taxon>
        <taxon>Roseiconus</taxon>
    </lineage>
</organism>
<dbReference type="Pfam" id="PF07635">
    <property type="entry name" value="PSCyt1"/>
    <property type="match status" value="1"/>
</dbReference>
<feature type="domain" description="DUF1549" evidence="4">
    <location>
        <begin position="178"/>
        <end position="390"/>
    </location>
</feature>
<evidence type="ECO:0000256" key="1">
    <source>
        <dbReference type="SAM" id="Coils"/>
    </source>
</evidence>
<accession>A0A5M6DHL8</accession>
<reference evidence="7 8" key="1">
    <citation type="submission" date="2019-08" db="EMBL/GenBank/DDBJ databases">
        <authorList>
            <person name="Dhanesh K."/>
            <person name="Kumar G."/>
            <person name="Sasikala C."/>
            <person name="Venkata Ramana C."/>
        </authorList>
    </citation>
    <scope>NUCLEOTIDE SEQUENCE [LARGE SCALE GENOMIC DNA]</scope>
    <source>
        <strain evidence="7 8">JC645</strain>
    </source>
</reference>